<evidence type="ECO:0000256" key="1">
    <source>
        <dbReference type="ARBA" id="ARBA00022741"/>
    </source>
</evidence>
<dbReference type="SMART" id="SM00220">
    <property type="entry name" value="S_TKc"/>
    <property type="match status" value="1"/>
</dbReference>
<keyword evidence="4" id="KW-0723">Serine/threonine-protein kinase</keyword>
<dbReference type="PROSITE" id="PS00107">
    <property type="entry name" value="PROTEIN_KINASE_ATP"/>
    <property type="match status" value="1"/>
</dbReference>
<dbReference type="STRING" id="1198029.A0A1U7LJ96"/>
<dbReference type="PROSITE" id="PS00108">
    <property type="entry name" value="PROTEIN_KINASE_ST"/>
    <property type="match status" value="1"/>
</dbReference>
<feature type="region of interest" description="Disordered" evidence="5">
    <location>
        <begin position="373"/>
        <end position="392"/>
    </location>
</feature>
<evidence type="ECO:0000256" key="4">
    <source>
        <dbReference type="RuleBase" id="RU000304"/>
    </source>
</evidence>
<comment type="similarity">
    <text evidence="4">Belongs to the protein kinase superfamily.</text>
</comment>
<dbReference type="CDD" id="cd05117">
    <property type="entry name" value="STKc_CAMK"/>
    <property type="match status" value="1"/>
</dbReference>
<accession>A0A1U7LJ96</accession>
<proteinExistence type="inferred from homology"/>
<dbReference type="InterPro" id="IPR000719">
    <property type="entry name" value="Prot_kinase_dom"/>
</dbReference>
<dbReference type="AlphaFoldDB" id="A0A1U7LJ96"/>
<reference evidence="7 8" key="1">
    <citation type="submission" date="2016-04" db="EMBL/GenBank/DDBJ databases">
        <title>Evolutionary innovation and constraint leading to complex multicellularity in the Ascomycota.</title>
        <authorList>
            <person name="Cisse O."/>
            <person name="Nguyen A."/>
            <person name="Hewitt D.A."/>
            <person name="Jedd G."/>
            <person name="Stajich J.E."/>
        </authorList>
    </citation>
    <scope>NUCLEOTIDE SEQUENCE [LARGE SCALE GENOMIC DNA]</scope>
    <source>
        <strain evidence="7 8">DAH-3</strain>
    </source>
</reference>
<dbReference type="EMBL" id="LXFE01002865">
    <property type="protein sequence ID" value="OLL22736.1"/>
    <property type="molecule type" value="Genomic_DNA"/>
</dbReference>
<dbReference type="Pfam" id="PF00069">
    <property type="entry name" value="Pkinase"/>
    <property type="match status" value="1"/>
</dbReference>
<evidence type="ECO:0000313" key="7">
    <source>
        <dbReference type="EMBL" id="OLL22736.1"/>
    </source>
</evidence>
<keyword evidence="8" id="KW-1185">Reference proteome</keyword>
<protein>
    <submittedName>
        <fullName evidence="7">Calcium/calmodulin-dependent protein kinase</fullName>
    </submittedName>
</protein>
<dbReference type="GO" id="GO:0005524">
    <property type="term" value="F:ATP binding"/>
    <property type="evidence" value="ECO:0007669"/>
    <property type="project" value="UniProtKB-UniRule"/>
</dbReference>
<dbReference type="InterPro" id="IPR017441">
    <property type="entry name" value="Protein_kinase_ATP_BS"/>
</dbReference>
<feature type="binding site" evidence="3">
    <location>
        <position position="49"/>
    </location>
    <ligand>
        <name>ATP</name>
        <dbReference type="ChEBI" id="CHEBI:30616"/>
    </ligand>
</feature>
<dbReference type="InterPro" id="IPR008271">
    <property type="entry name" value="Ser/Thr_kinase_AS"/>
</dbReference>
<comment type="caution">
    <text evidence="7">The sequence shown here is derived from an EMBL/GenBank/DDBJ whole genome shotgun (WGS) entry which is preliminary data.</text>
</comment>
<dbReference type="Gene3D" id="1.10.510.10">
    <property type="entry name" value="Transferase(Phosphotransferase) domain 1"/>
    <property type="match status" value="1"/>
</dbReference>
<feature type="domain" description="Protein kinase" evidence="6">
    <location>
        <begin position="22"/>
        <end position="290"/>
    </location>
</feature>
<keyword evidence="2 3" id="KW-0067">ATP-binding</keyword>
<keyword evidence="7" id="KW-0808">Transferase</keyword>
<evidence type="ECO:0000256" key="5">
    <source>
        <dbReference type="SAM" id="MobiDB-lite"/>
    </source>
</evidence>
<keyword evidence="1 3" id="KW-0547">Nucleotide-binding</keyword>
<dbReference type="GO" id="GO:0004674">
    <property type="term" value="F:protein serine/threonine kinase activity"/>
    <property type="evidence" value="ECO:0007669"/>
    <property type="project" value="UniProtKB-KW"/>
</dbReference>
<organism evidence="7 8">
    <name type="scientific">Neolecta irregularis (strain DAH-3)</name>
    <dbReference type="NCBI Taxonomy" id="1198029"/>
    <lineage>
        <taxon>Eukaryota</taxon>
        <taxon>Fungi</taxon>
        <taxon>Dikarya</taxon>
        <taxon>Ascomycota</taxon>
        <taxon>Taphrinomycotina</taxon>
        <taxon>Neolectales</taxon>
        <taxon>Neolectaceae</taxon>
        <taxon>Neolecta</taxon>
    </lineage>
</organism>
<evidence type="ECO:0000256" key="2">
    <source>
        <dbReference type="ARBA" id="ARBA00022840"/>
    </source>
</evidence>
<keyword evidence="7" id="KW-0418">Kinase</keyword>
<gene>
    <name evidence="7" type="ORF">NEOLI_002888</name>
</gene>
<dbReference type="FunFam" id="1.10.510.10:FF:000571">
    <property type="entry name" value="Maternal embryonic leucine zipper kinase"/>
    <property type="match status" value="1"/>
</dbReference>
<dbReference type="OrthoDB" id="40902at2759"/>
<dbReference type="SUPFAM" id="SSF56112">
    <property type="entry name" value="Protein kinase-like (PK-like)"/>
    <property type="match status" value="1"/>
</dbReference>
<sequence length="392" mass="43929">MSFIPELFKSHQPPGYERKKLYKLGKTLGCGTYGIVKEAMTENGPVAIKIIPKRKVKGFPPCWGSAIDGIGNEEMVLEEMRLLKSLDHPHIVHFVDWFESRDKYYLVTELATGGELFDRICELGKFTERDAVDHIKEILDAVAYLHGKHIIHRDLKPENLLYSTPDKHSPLVLADFGIAKLLAQDDDVLTTMAGSYGYCAPEVLTRVGHSYPADIWSVGVITYTLLCGYSPWRSEDRQGLIAETIAADTSFHERYWIHISNDAKDFIKNLLNPDPHERLNAKQALSHPWLVGDTAKTQDILPSVKAGLTIRRRAVEHVKLANRIKALGMTEDDESIYEDTGVAATDQDQSLKKRKSAQKSDIFAEVVRAKLKEASEEKLEASNAGDGQAKTM</sequence>
<evidence type="ECO:0000313" key="8">
    <source>
        <dbReference type="Proteomes" id="UP000186594"/>
    </source>
</evidence>
<dbReference type="PROSITE" id="PS50011">
    <property type="entry name" value="PROTEIN_KINASE_DOM"/>
    <property type="match status" value="1"/>
</dbReference>
<dbReference type="OMA" id="HDWFESR"/>
<evidence type="ECO:0000256" key="3">
    <source>
        <dbReference type="PROSITE-ProRule" id="PRU10141"/>
    </source>
</evidence>
<dbReference type="Proteomes" id="UP000186594">
    <property type="component" value="Unassembled WGS sequence"/>
</dbReference>
<dbReference type="Gene3D" id="3.30.200.20">
    <property type="entry name" value="Phosphorylase Kinase, domain 1"/>
    <property type="match status" value="1"/>
</dbReference>
<dbReference type="InterPro" id="IPR011009">
    <property type="entry name" value="Kinase-like_dom_sf"/>
</dbReference>
<evidence type="ECO:0000259" key="6">
    <source>
        <dbReference type="PROSITE" id="PS50011"/>
    </source>
</evidence>
<dbReference type="PANTHER" id="PTHR24347">
    <property type="entry name" value="SERINE/THREONINE-PROTEIN KINASE"/>
    <property type="match status" value="1"/>
</dbReference>
<name>A0A1U7LJ96_NEOID</name>